<protein>
    <recommendedName>
        <fullName evidence="4">2-dehydropantoate 2-reductase</fullName>
        <ecNumber evidence="4">1.1.1.169</ecNumber>
    </recommendedName>
    <alternativeName>
        <fullName evidence="4">Ketopantoate reductase</fullName>
    </alternativeName>
</protein>
<keyword evidence="8" id="KW-1185">Reference proteome</keyword>
<evidence type="ECO:0000313" key="7">
    <source>
        <dbReference type="EMBL" id="MFD1705553.1"/>
    </source>
</evidence>
<comment type="similarity">
    <text evidence="1 4">Belongs to the ketopantoate reductase family.</text>
</comment>
<accession>A0ABW4KHA1</accession>
<dbReference type="EC" id="1.1.1.169" evidence="4"/>
<feature type="domain" description="Ketopantoate reductase C-terminal" evidence="6">
    <location>
        <begin position="177"/>
        <end position="300"/>
    </location>
</feature>
<evidence type="ECO:0000256" key="3">
    <source>
        <dbReference type="ARBA" id="ARBA00023002"/>
    </source>
</evidence>
<dbReference type="EMBL" id="JBHUEO010000004">
    <property type="protein sequence ID" value="MFD1705553.1"/>
    <property type="molecule type" value="Genomic_DNA"/>
</dbReference>
<feature type="domain" description="Ketopantoate reductase N-terminal" evidence="5">
    <location>
        <begin position="9"/>
        <end position="149"/>
    </location>
</feature>
<proteinExistence type="inferred from homology"/>
<evidence type="ECO:0000259" key="5">
    <source>
        <dbReference type="Pfam" id="PF02558"/>
    </source>
</evidence>
<comment type="caution">
    <text evidence="7">The sequence shown here is derived from an EMBL/GenBank/DDBJ whole genome shotgun (WGS) entry which is preliminary data.</text>
</comment>
<dbReference type="InterPro" id="IPR013328">
    <property type="entry name" value="6PGD_dom2"/>
</dbReference>
<dbReference type="InterPro" id="IPR013752">
    <property type="entry name" value="KPA_reductase"/>
</dbReference>
<keyword evidence="2 4" id="KW-0521">NADP</keyword>
<dbReference type="InterPro" id="IPR051402">
    <property type="entry name" value="KPR-Related"/>
</dbReference>
<dbReference type="InterPro" id="IPR013332">
    <property type="entry name" value="KPR_N"/>
</dbReference>
<dbReference type="PANTHER" id="PTHR21708">
    <property type="entry name" value="PROBABLE 2-DEHYDROPANTOATE 2-REDUCTASE"/>
    <property type="match status" value="1"/>
</dbReference>
<dbReference type="InterPro" id="IPR003710">
    <property type="entry name" value="ApbA"/>
</dbReference>
<evidence type="ECO:0000256" key="1">
    <source>
        <dbReference type="ARBA" id="ARBA00007870"/>
    </source>
</evidence>
<evidence type="ECO:0000256" key="2">
    <source>
        <dbReference type="ARBA" id="ARBA00022857"/>
    </source>
</evidence>
<evidence type="ECO:0000256" key="4">
    <source>
        <dbReference type="RuleBase" id="RU362068"/>
    </source>
</evidence>
<evidence type="ECO:0000313" key="8">
    <source>
        <dbReference type="Proteomes" id="UP001597301"/>
    </source>
</evidence>
<gene>
    <name evidence="7" type="ORF">ACFSCZ_02155</name>
</gene>
<dbReference type="Gene3D" id="1.10.1040.10">
    <property type="entry name" value="N-(1-d-carboxylethyl)-l-norvaline Dehydrogenase, domain 2"/>
    <property type="match status" value="1"/>
</dbReference>
<dbReference type="NCBIfam" id="TIGR00745">
    <property type="entry name" value="apbA_panE"/>
    <property type="match status" value="1"/>
</dbReference>
<sequence length="316" mass="35150">MKRIESVSLIGLGAIGAAYGSKLHELLKDSFRVVANEERVNRYQSHGVKVNGKVYHFNCVPADAKVEPADLVIFSVKNADLSQAMKDIQHHIGSDTIILSLLNGISSEEEIYSVFKSEHILHSMSVEIDAVRKGDDTRFSTLGRVEFGDQHNVRSEDVLAVRDLFERAGIDYVISDNILHTMWWKFMINVSINQTSAVLNAPYGVFQTLPSAYDWAKSVMREVVALSQKTGANLTEADIDRFWPVLNHLSPEGKTSMLQDIEAGRKTEVDYFGGTVCKLGEKYDVPTPINEQLTKIIHIIEEKAACTNKGVPAQSV</sequence>
<dbReference type="Gene3D" id="3.40.50.720">
    <property type="entry name" value="NAD(P)-binding Rossmann-like Domain"/>
    <property type="match status" value="1"/>
</dbReference>
<comment type="pathway">
    <text evidence="4">Cofactor biosynthesis; (R)-pantothenate biosynthesis; (R)-pantoate from 3-methyl-2-oxobutanoate: step 2/2.</text>
</comment>
<dbReference type="PANTHER" id="PTHR21708:SF26">
    <property type="entry name" value="2-DEHYDROPANTOATE 2-REDUCTASE"/>
    <property type="match status" value="1"/>
</dbReference>
<organism evidence="7 8">
    <name type="scientific">Siminovitchia sediminis</name>
    <dbReference type="NCBI Taxonomy" id="1274353"/>
    <lineage>
        <taxon>Bacteria</taxon>
        <taxon>Bacillati</taxon>
        <taxon>Bacillota</taxon>
        <taxon>Bacilli</taxon>
        <taxon>Bacillales</taxon>
        <taxon>Bacillaceae</taxon>
        <taxon>Siminovitchia</taxon>
    </lineage>
</organism>
<dbReference type="SUPFAM" id="SSF48179">
    <property type="entry name" value="6-phosphogluconate dehydrogenase C-terminal domain-like"/>
    <property type="match status" value="1"/>
</dbReference>
<dbReference type="InterPro" id="IPR036291">
    <property type="entry name" value="NAD(P)-bd_dom_sf"/>
</dbReference>
<reference evidence="8" key="1">
    <citation type="journal article" date="2019" name="Int. J. Syst. Evol. Microbiol.">
        <title>The Global Catalogue of Microorganisms (GCM) 10K type strain sequencing project: providing services to taxonomists for standard genome sequencing and annotation.</title>
        <authorList>
            <consortium name="The Broad Institute Genomics Platform"/>
            <consortium name="The Broad Institute Genome Sequencing Center for Infectious Disease"/>
            <person name="Wu L."/>
            <person name="Ma J."/>
        </authorList>
    </citation>
    <scope>NUCLEOTIDE SEQUENCE [LARGE SCALE GENOMIC DNA]</scope>
    <source>
        <strain evidence="8">CGMCC 1.12295</strain>
    </source>
</reference>
<dbReference type="Pfam" id="PF02558">
    <property type="entry name" value="ApbA"/>
    <property type="match status" value="1"/>
</dbReference>
<dbReference type="InterPro" id="IPR008927">
    <property type="entry name" value="6-PGluconate_DH-like_C_sf"/>
</dbReference>
<comment type="catalytic activity">
    <reaction evidence="4">
        <text>(R)-pantoate + NADP(+) = 2-dehydropantoate + NADPH + H(+)</text>
        <dbReference type="Rhea" id="RHEA:16233"/>
        <dbReference type="ChEBI" id="CHEBI:11561"/>
        <dbReference type="ChEBI" id="CHEBI:15378"/>
        <dbReference type="ChEBI" id="CHEBI:15980"/>
        <dbReference type="ChEBI" id="CHEBI:57783"/>
        <dbReference type="ChEBI" id="CHEBI:58349"/>
        <dbReference type="EC" id="1.1.1.169"/>
    </reaction>
</comment>
<dbReference type="RefSeq" id="WP_380772058.1">
    <property type="nucleotide sequence ID" value="NZ_JBHUEO010000004.1"/>
</dbReference>
<name>A0ABW4KHA1_9BACI</name>
<keyword evidence="3 4" id="KW-0560">Oxidoreductase</keyword>
<comment type="function">
    <text evidence="4">Catalyzes the NADPH-dependent reduction of ketopantoate into pantoic acid.</text>
</comment>
<dbReference type="SUPFAM" id="SSF51735">
    <property type="entry name" value="NAD(P)-binding Rossmann-fold domains"/>
    <property type="match status" value="1"/>
</dbReference>
<dbReference type="Pfam" id="PF08546">
    <property type="entry name" value="ApbA_C"/>
    <property type="match status" value="1"/>
</dbReference>
<evidence type="ECO:0000259" key="6">
    <source>
        <dbReference type="Pfam" id="PF08546"/>
    </source>
</evidence>
<dbReference type="Proteomes" id="UP001597301">
    <property type="component" value="Unassembled WGS sequence"/>
</dbReference>
<keyword evidence="4" id="KW-0566">Pantothenate biosynthesis</keyword>